<dbReference type="Proteomes" id="UP001224775">
    <property type="component" value="Unassembled WGS sequence"/>
</dbReference>
<dbReference type="Gene3D" id="3.40.50.720">
    <property type="entry name" value="NAD(P)-binding Rossmann-like Domain"/>
    <property type="match status" value="1"/>
</dbReference>
<dbReference type="SUPFAM" id="SSF51735">
    <property type="entry name" value="NAD(P)-binding Rossmann-fold domains"/>
    <property type="match status" value="1"/>
</dbReference>
<gene>
    <name evidence="2" type="ORF">QTG54_005467</name>
</gene>
<dbReference type="InterPro" id="IPR036291">
    <property type="entry name" value="NAD(P)-bd_dom_sf"/>
</dbReference>
<dbReference type="AlphaFoldDB" id="A0AAD8YF96"/>
<comment type="caution">
    <text evidence="2">The sequence shown here is derived from an EMBL/GenBank/DDBJ whole genome shotgun (WGS) entry which is preliminary data.</text>
</comment>
<accession>A0AAD8YF96</accession>
<keyword evidence="3" id="KW-1185">Reference proteome</keyword>
<dbReference type="InterPro" id="IPR051604">
    <property type="entry name" value="Ergot_Alk_Oxidoreductase"/>
</dbReference>
<evidence type="ECO:0000313" key="3">
    <source>
        <dbReference type="Proteomes" id="UP001224775"/>
    </source>
</evidence>
<proteinExistence type="predicted"/>
<dbReference type="PANTHER" id="PTHR43162:SF1">
    <property type="entry name" value="PRESTALK A DIFFERENTIATION PROTEIN A"/>
    <property type="match status" value="1"/>
</dbReference>
<feature type="domain" description="NmrA-like" evidence="1">
    <location>
        <begin position="38"/>
        <end position="281"/>
    </location>
</feature>
<sequence length="319" mass="36286">MNEIVKDVQVATLKVGEACDYVREKIGLKEHHDELVTGRIFVTGAQGVLGYRVAQRLLNSGHPSTRIGYRYLEDLSEFADELSSKGAEVVHFDWKDKTTYAAALDAVKIVFCVTPYIENWAQTFPAFLRACEKAGVEYFVKVSFYHARNENDIYQKANFVRLHAACDDLLSMSSIPYTILSASHLMSNTLVMHHAEDAGKDKEKPIVLYGASEGKNINYVSPNDIAEVATRVIMYSKPHVRKEYTLTGLQPISDDDLACALAKHSKRPVFYEDLPINMLVQKEEDGFTSVDDVDWKVRDFIGLEKLKRLAWKRHWFHFS</sequence>
<protein>
    <submittedName>
        <fullName evidence="2">Rossmann-fold NAD(P)-binding domain-containing protein</fullName>
    </submittedName>
</protein>
<dbReference type="InterPro" id="IPR008030">
    <property type="entry name" value="NmrA-like"/>
</dbReference>
<evidence type="ECO:0000259" key="1">
    <source>
        <dbReference type="Pfam" id="PF05368"/>
    </source>
</evidence>
<reference evidence="2" key="1">
    <citation type="submission" date="2023-06" db="EMBL/GenBank/DDBJ databases">
        <title>Survivors Of The Sea: Transcriptome response of Skeletonema marinoi to long-term dormancy.</title>
        <authorList>
            <person name="Pinder M.I.M."/>
            <person name="Kourtchenko O."/>
            <person name="Robertson E.K."/>
            <person name="Larsson T."/>
            <person name="Maumus F."/>
            <person name="Osuna-Cruz C.M."/>
            <person name="Vancaester E."/>
            <person name="Stenow R."/>
            <person name="Vandepoele K."/>
            <person name="Ploug H."/>
            <person name="Bruchert V."/>
            <person name="Godhe A."/>
            <person name="Topel M."/>
        </authorList>
    </citation>
    <scope>NUCLEOTIDE SEQUENCE</scope>
    <source>
        <strain evidence="2">R05AC</strain>
    </source>
</reference>
<evidence type="ECO:0000313" key="2">
    <source>
        <dbReference type="EMBL" id="KAK1743870.1"/>
    </source>
</evidence>
<dbReference type="EMBL" id="JATAAI010000008">
    <property type="protein sequence ID" value="KAK1743870.1"/>
    <property type="molecule type" value="Genomic_DNA"/>
</dbReference>
<dbReference type="Gene3D" id="3.90.25.10">
    <property type="entry name" value="UDP-galactose 4-epimerase, domain 1"/>
    <property type="match status" value="1"/>
</dbReference>
<name>A0AAD8YF96_9STRA</name>
<organism evidence="2 3">
    <name type="scientific">Skeletonema marinoi</name>
    <dbReference type="NCBI Taxonomy" id="267567"/>
    <lineage>
        <taxon>Eukaryota</taxon>
        <taxon>Sar</taxon>
        <taxon>Stramenopiles</taxon>
        <taxon>Ochrophyta</taxon>
        <taxon>Bacillariophyta</taxon>
        <taxon>Coscinodiscophyceae</taxon>
        <taxon>Thalassiosirophycidae</taxon>
        <taxon>Thalassiosirales</taxon>
        <taxon>Skeletonemataceae</taxon>
        <taxon>Skeletonema</taxon>
        <taxon>Skeletonema marinoi-dohrnii complex</taxon>
    </lineage>
</organism>
<dbReference type="PANTHER" id="PTHR43162">
    <property type="match status" value="1"/>
</dbReference>
<dbReference type="Pfam" id="PF05368">
    <property type="entry name" value="NmrA"/>
    <property type="match status" value="1"/>
</dbReference>